<dbReference type="Proteomes" id="UP001138997">
    <property type="component" value="Unassembled WGS sequence"/>
</dbReference>
<reference evidence="3" key="1">
    <citation type="submission" date="2021-11" db="EMBL/GenBank/DDBJ databases">
        <title>Streptomyces corallinus and Kineosporia corallina sp. nov., two new coral-derived marine actinobacteria.</title>
        <authorList>
            <person name="Buangrab K."/>
            <person name="Sutthacheep M."/>
            <person name="Yeemin T."/>
            <person name="Harunari E."/>
            <person name="Igarashi Y."/>
            <person name="Sripreechasak P."/>
            <person name="Kanchanasin P."/>
            <person name="Tanasupawat S."/>
            <person name="Phongsopitanun W."/>
        </authorList>
    </citation>
    <scope>NUCLEOTIDE SEQUENCE</scope>
    <source>
        <strain evidence="3">JCM 31032</strain>
    </source>
</reference>
<dbReference type="RefSeq" id="WP_231442577.1">
    <property type="nucleotide sequence ID" value="NZ_JAJOMB010000007.1"/>
</dbReference>
<feature type="compositionally biased region" description="Basic and acidic residues" evidence="1">
    <location>
        <begin position="245"/>
        <end position="259"/>
    </location>
</feature>
<dbReference type="EMBL" id="JAJOMB010000007">
    <property type="protein sequence ID" value="MCD5312409.1"/>
    <property type="molecule type" value="Genomic_DNA"/>
</dbReference>
<evidence type="ECO:0000313" key="4">
    <source>
        <dbReference type="Proteomes" id="UP001138997"/>
    </source>
</evidence>
<dbReference type="AlphaFoldDB" id="A0A9X1NEW8"/>
<keyword evidence="4" id="KW-1185">Reference proteome</keyword>
<evidence type="ECO:0000313" key="3">
    <source>
        <dbReference type="EMBL" id="MCD5312409.1"/>
    </source>
</evidence>
<accession>A0A9X1NEW8</accession>
<gene>
    <name evidence="3" type="ORF">LR394_15985</name>
</gene>
<dbReference type="Gene3D" id="3.30.10.20">
    <property type="match status" value="1"/>
</dbReference>
<feature type="domain" description="PASTA" evidence="2">
    <location>
        <begin position="22"/>
        <end position="93"/>
    </location>
</feature>
<evidence type="ECO:0000259" key="2">
    <source>
        <dbReference type="PROSITE" id="PS51178"/>
    </source>
</evidence>
<dbReference type="CDD" id="cd06577">
    <property type="entry name" value="PASTA_pknB"/>
    <property type="match status" value="1"/>
</dbReference>
<proteinExistence type="predicted"/>
<feature type="region of interest" description="Disordered" evidence="1">
    <location>
        <begin position="225"/>
        <end position="270"/>
    </location>
</feature>
<name>A0A9X1NEW8_9ACTN</name>
<dbReference type="PROSITE" id="PS51178">
    <property type="entry name" value="PASTA"/>
    <property type="match status" value="1"/>
</dbReference>
<sequence>MALLVFAVIGVASGCSDVPGADEPPASMPKVVGLVFDEAQDRLDDLDLRGEDIDASTLDRSVWDRGNWTVIDQVPAAGEQVSESDEIMLYVLKNSEAQWFAKHAEMPKVEGKVQSASDLTRDGGSFAGVDELVEFYYAKGRQPAYLRGQKPRQADPSPVPALLPNAPKAMAKRHAQLKPPALHEAAGDDPVAGTWPRAGATLVPGQGLYILTKEVPTGISALDEPEPQAAAEPETKSKAAPTADPEPKPVKTREERKPQQENSSCDPNYTGACVPIASDVDCAGGSGDGPAYLSEPAEIVGSDIYDLDADGDGWGCEPW</sequence>
<evidence type="ECO:0000256" key="1">
    <source>
        <dbReference type="SAM" id="MobiDB-lite"/>
    </source>
</evidence>
<organism evidence="3 4">
    <name type="scientific">Kineosporia babensis</name>
    <dbReference type="NCBI Taxonomy" id="499548"/>
    <lineage>
        <taxon>Bacteria</taxon>
        <taxon>Bacillati</taxon>
        <taxon>Actinomycetota</taxon>
        <taxon>Actinomycetes</taxon>
        <taxon>Kineosporiales</taxon>
        <taxon>Kineosporiaceae</taxon>
        <taxon>Kineosporia</taxon>
    </lineage>
</organism>
<feature type="region of interest" description="Disordered" evidence="1">
    <location>
        <begin position="169"/>
        <end position="193"/>
    </location>
</feature>
<comment type="caution">
    <text evidence="3">The sequence shown here is derived from an EMBL/GenBank/DDBJ whole genome shotgun (WGS) entry which is preliminary data.</text>
</comment>
<dbReference type="InterPro" id="IPR005543">
    <property type="entry name" value="PASTA_dom"/>
</dbReference>
<protein>
    <submittedName>
        <fullName evidence="3">PASTA domain-containing protein</fullName>
    </submittedName>
</protein>
<dbReference type="Pfam" id="PF03793">
    <property type="entry name" value="PASTA"/>
    <property type="match status" value="1"/>
</dbReference>